<dbReference type="EMBL" id="QRYW01000009">
    <property type="protein sequence ID" value="RGV28481.1"/>
    <property type="molecule type" value="Genomic_DNA"/>
</dbReference>
<keyword evidence="6" id="KW-0862">Zinc</keyword>
<dbReference type="InterPro" id="IPR008753">
    <property type="entry name" value="Peptidase_M13_N"/>
</dbReference>
<dbReference type="GO" id="GO:0016485">
    <property type="term" value="P:protein processing"/>
    <property type="evidence" value="ECO:0007669"/>
    <property type="project" value="TreeGrafter"/>
</dbReference>
<dbReference type="InterPro" id="IPR042089">
    <property type="entry name" value="Peptidase_M13_dom_2"/>
</dbReference>
<dbReference type="GO" id="GO:0004222">
    <property type="term" value="F:metalloendopeptidase activity"/>
    <property type="evidence" value="ECO:0007669"/>
    <property type="project" value="InterPro"/>
</dbReference>
<dbReference type="Pfam" id="PF05649">
    <property type="entry name" value="Peptidase_M13_N"/>
    <property type="match status" value="1"/>
</dbReference>
<feature type="domain" description="Peptidase M13 N-terminal" evidence="9">
    <location>
        <begin position="42"/>
        <end position="421"/>
    </location>
</feature>
<gene>
    <name evidence="11" type="ORF">DWW24_05655</name>
    <name evidence="12" type="ORF">DXA53_09115</name>
    <name evidence="10" type="ORF">L0P03_03625</name>
</gene>
<evidence type="ECO:0000256" key="1">
    <source>
        <dbReference type="ARBA" id="ARBA00001947"/>
    </source>
</evidence>
<dbReference type="RefSeq" id="WP_013610904.1">
    <property type="nucleotide sequence ID" value="NZ_JABWDG010000007.1"/>
</dbReference>
<dbReference type="PANTHER" id="PTHR11733">
    <property type="entry name" value="ZINC METALLOPROTEASE FAMILY M13 NEPRILYSIN-RELATED"/>
    <property type="match status" value="1"/>
</dbReference>
<dbReference type="SUPFAM" id="SSF55486">
    <property type="entry name" value="Metalloproteases ('zincins'), catalytic domain"/>
    <property type="match status" value="1"/>
</dbReference>
<evidence type="ECO:0000256" key="3">
    <source>
        <dbReference type="ARBA" id="ARBA00022670"/>
    </source>
</evidence>
<comment type="similarity">
    <text evidence="2">Belongs to the peptidase M13 family.</text>
</comment>
<dbReference type="CDD" id="cd08662">
    <property type="entry name" value="M13"/>
    <property type="match status" value="1"/>
</dbReference>
<dbReference type="GO" id="GO:0005886">
    <property type="term" value="C:plasma membrane"/>
    <property type="evidence" value="ECO:0007669"/>
    <property type="project" value="TreeGrafter"/>
</dbReference>
<proteinExistence type="inferred from homology"/>
<evidence type="ECO:0000256" key="4">
    <source>
        <dbReference type="ARBA" id="ARBA00022723"/>
    </source>
</evidence>
<dbReference type="Proteomes" id="UP001199750">
    <property type="component" value="Unassembled WGS sequence"/>
</dbReference>
<evidence type="ECO:0000259" key="9">
    <source>
        <dbReference type="Pfam" id="PF05649"/>
    </source>
</evidence>
<keyword evidence="3" id="KW-0645">Protease</keyword>
<dbReference type="Gene3D" id="3.40.390.10">
    <property type="entry name" value="Collagenase (Catalytic Domain)"/>
    <property type="match status" value="1"/>
</dbReference>
<dbReference type="OMA" id="DQRFFMN"/>
<dbReference type="EMBL" id="JAKNDN010000005">
    <property type="protein sequence ID" value="MCG4958947.1"/>
    <property type="molecule type" value="Genomic_DNA"/>
</dbReference>
<dbReference type="PRINTS" id="PR00786">
    <property type="entry name" value="NEPRILYSIN"/>
</dbReference>
<evidence type="ECO:0000259" key="8">
    <source>
        <dbReference type="Pfam" id="PF01431"/>
    </source>
</evidence>
<dbReference type="Gene3D" id="1.10.1380.10">
    <property type="entry name" value="Neutral endopeptidase , domain2"/>
    <property type="match status" value="1"/>
</dbReference>
<evidence type="ECO:0000256" key="6">
    <source>
        <dbReference type="ARBA" id="ARBA00022833"/>
    </source>
</evidence>
<comment type="cofactor">
    <cofactor evidence="1">
        <name>Zn(2+)</name>
        <dbReference type="ChEBI" id="CHEBI:29105"/>
    </cofactor>
</comment>
<protein>
    <submittedName>
        <fullName evidence="10">M13 family metallopeptidase</fullName>
    </submittedName>
    <submittedName>
        <fullName evidence="12">M13 family peptidase</fullName>
    </submittedName>
</protein>
<dbReference type="Pfam" id="PF01431">
    <property type="entry name" value="Peptidase_M13"/>
    <property type="match status" value="1"/>
</dbReference>
<dbReference type="InterPro" id="IPR018497">
    <property type="entry name" value="Peptidase_M13_C"/>
</dbReference>
<evidence type="ECO:0000313" key="11">
    <source>
        <dbReference type="EMBL" id="RGV28481.1"/>
    </source>
</evidence>
<reference evidence="10" key="2">
    <citation type="submission" date="2022-01" db="EMBL/GenBank/DDBJ databases">
        <title>Collection of gut derived symbiotic bacterial strains cultured from healthy donors.</title>
        <authorList>
            <person name="Lin H."/>
            <person name="Kohout C."/>
            <person name="Waligurski E."/>
            <person name="Pamer E.G."/>
        </authorList>
    </citation>
    <scope>NUCLEOTIDE SEQUENCE</scope>
    <source>
        <strain evidence="10">DFI.1.149</strain>
    </source>
</reference>
<reference evidence="13 14" key="1">
    <citation type="submission" date="2018-08" db="EMBL/GenBank/DDBJ databases">
        <title>A genome reference for cultivated species of the human gut microbiota.</title>
        <authorList>
            <person name="Zou Y."/>
            <person name="Xue W."/>
            <person name="Luo G."/>
        </authorList>
    </citation>
    <scope>NUCLEOTIDE SEQUENCE [LARGE SCALE GENOMIC DNA]</scope>
    <source>
        <strain evidence="11 13">AF14-6AC</strain>
        <strain evidence="12 14">OF03-11</strain>
    </source>
</reference>
<dbReference type="GeneID" id="61273817"/>
<keyword evidence="5" id="KW-0378">Hydrolase</keyword>
<dbReference type="InterPro" id="IPR024079">
    <property type="entry name" value="MetalloPept_cat_dom_sf"/>
</dbReference>
<evidence type="ECO:0000256" key="2">
    <source>
        <dbReference type="ARBA" id="ARBA00007357"/>
    </source>
</evidence>
<evidence type="ECO:0000313" key="13">
    <source>
        <dbReference type="Proteomes" id="UP000283426"/>
    </source>
</evidence>
<dbReference type="EMBL" id="QSCO01000011">
    <property type="protein sequence ID" value="RGY06665.1"/>
    <property type="molecule type" value="Genomic_DNA"/>
</dbReference>
<evidence type="ECO:0000313" key="12">
    <source>
        <dbReference type="EMBL" id="RGY06665.1"/>
    </source>
</evidence>
<dbReference type="Proteomes" id="UP000284434">
    <property type="component" value="Unassembled WGS sequence"/>
</dbReference>
<accession>A0A3D4Z9J7</accession>
<evidence type="ECO:0000313" key="14">
    <source>
        <dbReference type="Proteomes" id="UP000284434"/>
    </source>
</evidence>
<keyword evidence="4" id="KW-0479">Metal-binding</keyword>
<keyword evidence="7" id="KW-0482">Metalloprotease</keyword>
<dbReference type="InterPro" id="IPR000718">
    <property type="entry name" value="Peptidase_M13"/>
</dbReference>
<feature type="domain" description="Peptidase M13 C-terminal" evidence="8">
    <location>
        <begin position="473"/>
        <end position="673"/>
    </location>
</feature>
<dbReference type="PROSITE" id="PS51885">
    <property type="entry name" value="NEPRILYSIN"/>
    <property type="match status" value="1"/>
</dbReference>
<evidence type="ECO:0000256" key="5">
    <source>
        <dbReference type="ARBA" id="ARBA00022801"/>
    </source>
</evidence>
<dbReference type="AlphaFoldDB" id="A0A3D4Z9J7"/>
<evidence type="ECO:0000256" key="7">
    <source>
        <dbReference type="ARBA" id="ARBA00023049"/>
    </source>
</evidence>
<organism evidence="12 14">
    <name type="scientific">Odoribacter splanchnicus</name>
    <dbReference type="NCBI Taxonomy" id="28118"/>
    <lineage>
        <taxon>Bacteria</taxon>
        <taxon>Pseudomonadati</taxon>
        <taxon>Bacteroidota</taxon>
        <taxon>Bacteroidia</taxon>
        <taxon>Bacteroidales</taxon>
        <taxon>Odoribacteraceae</taxon>
        <taxon>Odoribacter</taxon>
    </lineage>
</organism>
<comment type="caution">
    <text evidence="12">The sequence shown here is derived from an EMBL/GenBank/DDBJ whole genome shotgun (WGS) entry which is preliminary data.</text>
</comment>
<name>A0A3D4Z9J7_9BACT</name>
<sequence>MNTKFYFPILALALSVAACNDKKAATQTGGIDVANLDRSVTPNQDFYQFACGGWMQAHPLTDEYGRFGSFDLLAENNRKQMQGLIEELAAKKSEPGSVARKIGDLYNMAMDTVKLNGDGSTPIQPVLEKIKAVKTPKEMVTLVAEMTRQGFGPYFGIYIGPDDMNSSMNLVQTYQGGLGLGDRDYYLKEDEHSKEIRTKYQEHIVKMFELAGWEEKEARQAAADVMAIETRLAEAAYEKVKMRDPHANYHKMSVEELKKEIPGIDWEVYFATLGLQGITELNLGQPEPVKEVARILNNTDLKAQQAYLEWKVIDAAAPYLSDDFVAEHFEFNGKVLSGVKEMEPRWKRAVAAVDGAMGEAVGQMYVEKYFPAAAKERMVKLVGNLRKALGERIQELTWMSDETKAKALEKLAAIYVKVGYPDSWRDYAALEIKNDSYWANILRSNEFEFDYMLTKAGKPVDKTEWLMTPQTVNAYYNPTTNEICFPAGILQYPFFDMNADDAFNYGAIGVVIGHEMTHGFDDQGRQYDKDGNLKDWWTAEDSKNFEERAKVLVDWFDRIEVLPGLHANGQLTLGENIADHGGLQVSFQAFHHAMKDQPLGIVEGFTPEQRFYLAYANVWAGNIRDEQIRLLTQMDVHSLGRWRVNAALPHINGWNEAFGIQEGDPMYLAPEKRASIW</sequence>
<dbReference type="Proteomes" id="UP000283426">
    <property type="component" value="Unassembled WGS sequence"/>
</dbReference>
<dbReference type="PROSITE" id="PS51257">
    <property type="entry name" value="PROKAR_LIPOPROTEIN"/>
    <property type="match status" value="1"/>
</dbReference>
<dbReference type="PANTHER" id="PTHR11733:SF167">
    <property type="entry name" value="FI17812P1-RELATED"/>
    <property type="match status" value="1"/>
</dbReference>
<evidence type="ECO:0000313" key="10">
    <source>
        <dbReference type="EMBL" id="MCG4958947.1"/>
    </source>
</evidence>
<dbReference type="GO" id="GO:0046872">
    <property type="term" value="F:metal ion binding"/>
    <property type="evidence" value="ECO:0007669"/>
    <property type="project" value="UniProtKB-KW"/>
</dbReference>